<feature type="transmembrane region" description="Helical" evidence="1">
    <location>
        <begin position="12"/>
        <end position="31"/>
    </location>
</feature>
<organism evidence="2 3">
    <name type="scientific">Desulfobotulus mexicanus</name>
    <dbReference type="NCBI Taxonomy" id="2586642"/>
    <lineage>
        <taxon>Bacteria</taxon>
        <taxon>Pseudomonadati</taxon>
        <taxon>Thermodesulfobacteriota</taxon>
        <taxon>Desulfobacteria</taxon>
        <taxon>Desulfobacterales</taxon>
        <taxon>Desulfobacteraceae</taxon>
        <taxon>Desulfobotulus</taxon>
    </lineage>
</organism>
<dbReference type="EMBL" id="VDMB01000001">
    <property type="protein sequence ID" value="TYT76026.1"/>
    <property type="molecule type" value="Genomic_DNA"/>
</dbReference>
<name>A0A5Q4VGN4_9BACT</name>
<feature type="transmembrane region" description="Helical" evidence="1">
    <location>
        <begin position="722"/>
        <end position="742"/>
    </location>
</feature>
<proteinExistence type="predicted"/>
<evidence type="ECO:0000313" key="3">
    <source>
        <dbReference type="Proteomes" id="UP000321899"/>
    </source>
</evidence>
<accession>A0A5Q4VGN4</accession>
<reference evidence="2 3" key="1">
    <citation type="submission" date="2019-06" db="EMBL/GenBank/DDBJ databases">
        <title>Desulfobotulus mexicanus sp. nov., a novel sulfate-reducing bacterium isolated from the sediment of an alkaline crater lake in Mexico.</title>
        <authorList>
            <person name="Hirschler-Rea A."/>
        </authorList>
    </citation>
    <scope>NUCLEOTIDE SEQUENCE [LARGE SCALE GENOMIC DNA]</scope>
    <source>
        <strain evidence="2 3">PAR22N</strain>
    </source>
</reference>
<dbReference type="Proteomes" id="UP000321899">
    <property type="component" value="Unassembled WGS sequence"/>
</dbReference>
<keyword evidence="1" id="KW-0812">Transmembrane</keyword>
<feature type="transmembrane region" description="Helical" evidence="1">
    <location>
        <begin position="521"/>
        <end position="541"/>
    </location>
</feature>
<keyword evidence="3" id="KW-1185">Reference proteome</keyword>
<feature type="transmembrane region" description="Helical" evidence="1">
    <location>
        <begin position="548"/>
        <end position="573"/>
    </location>
</feature>
<feature type="transmembrane region" description="Helical" evidence="1">
    <location>
        <begin position="1211"/>
        <end position="1236"/>
    </location>
</feature>
<evidence type="ECO:0000313" key="2">
    <source>
        <dbReference type="EMBL" id="TYT76026.1"/>
    </source>
</evidence>
<comment type="caution">
    <text evidence="2">The sequence shown here is derived from an EMBL/GenBank/DDBJ whole genome shotgun (WGS) entry which is preliminary data.</text>
</comment>
<feature type="transmembrane region" description="Helical" evidence="1">
    <location>
        <begin position="1183"/>
        <end position="1199"/>
    </location>
</feature>
<protein>
    <submittedName>
        <fullName evidence="2">Uncharacterized protein</fullName>
    </submittedName>
</protein>
<feature type="transmembrane region" description="Helical" evidence="1">
    <location>
        <begin position="684"/>
        <end position="710"/>
    </location>
</feature>
<feature type="transmembrane region" description="Helical" evidence="1">
    <location>
        <begin position="1251"/>
        <end position="1269"/>
    </location>
</feature>
<evidence type="ECO:0000256" key="1">
    <source>
        <dbReference type="SAM" id="Phobius"/>
    </source>
</evidence>
<keyword evidence="1" id="KW-0472">Membrane</keyword>
<gene>
    <name evidence="2" type="ORF">FIM25_00270</name>
</gene>
<feature type="transmembrane region" description="Helical" evidence="1">
    <location>
        <begin position="1304"/>
        <end position="1328"/>
    </location>
</feature>
<dbReference type="RefSeq" id="WP_139444971.1">
    <property type="nucleotide sequence ID" value="NZ_VDMB01000001.1"/>
</dbReference>
<feature type="transmembrane region" description="Helical" evidence="1">
    <location>
        <begin position="486"/>
        <end position="515"/>
    </location>
</feature>
<keyword evidence="1" id="KW-1133">Transmembrane helix</keyword>
<sequence length="1369" mass="152170">MHTCPSQKSPFPIFLFCLSLSMLVFFPLSGVQARSPENIPEALKPWVPWVQKQDRASFCPQTAGNPAETLCIWPGPLSLKLEEKGGHFTIGWDVLFEGAVPLPGDAAEMPRRVMVNGREQPVLLEKNRPVIYLEPGSHIIKGEFAWRTLPDTLALPHEISLIQVQKNQKTLHKLQRDARGRLWLKAPPAAREETNQGQTEMRIFRKLKDGHPLELETLIQLAVSGSPRQEKLAVSMPEHASLVSVDSPLPLKPGMKEGLIMDLRPGNFTIRLVHLISGSDTKLRLPGRTEDELWVFVPAPELRAAELMGGQSVDPRQTPLPDAWKHHAAYRMAADASPGLAIRETRQQPAEDRIRLKRDIWLDFDGKGATVRDQLTGTLNTRRYMGMDTKGPLLPGLITLNEQDRMITLQDSLQGIELPPGPLSLTALSRMDEKLSGTPLSGGWQHRHEQTDITLHLPPGWHLAGIQGGKTAMDDSFTSRWTLLDLFFLVMLSGVALRIWGMTWGIGFGLAIALFHHSFPLPLFFWFGLAATAALGKYALARKNIPPAGLVILSGIHVFLLLTAGLVALPYAADQIRTAIYPQLERLDKAPSTRTGHQAPLRTLRSETMTQEKAMVADALPNLAMEAGEAPMQAFSRQDTGKQYYAQEPAPKAPAVTQTGPGVPAWQWRSIPVHTGFSGSSHSLVFYLIPPLAASLAALLRVGFVLLVLGRLAAGFPYKISSAGKSAASLLFLLVFIPATGVRAEFPPEWMLEDLKKRLQTENLCDPHCARSGPASLVLDHPEAENPGFVLEMEIHAGKKLAFPIPATDESLPSFETLLNGEKTSLLLWQGKNHIAMEAGIHKLRIQGALPEKRFRIHFPMPPDSLMLKAPDWNIEGLDAAGRVRGSLTFTPAHSRAEDIPEDASPELKAFVQVKRIISRDRYWQVRTEVIRPYPGLVSGSMRIPLISGETVISDGFTVRDGHVEIPIPRHRQRIVWESRLPEEDSIKLFAAETLLFSETWEVHGDTDRHLSWSGTPAAPRPSGRGLVWTPLPGESLILSLTAMEPAPGPTRTAENVFLKLEDGRERRRLTLEAAIRSGKAFLHPVKNPEGAIIKEIRINGEQQPLPGEKEGLLLPLTPGTHRIQLIWEMEEQKKNLWRPRILSMPKMDMAMPTANITQEIHLERNQWLLWTYGPLLGPGVRIWGWIFLVLTATALLSFRPEKSPLRTRDWLLLGLGIVSLSPFAVLILGAGFFIFDWRSRQNVPMGSLHNLWQCGLGLLLVTMALLLLEGVRNGLLGIPDMQIAGNGSHTGLLRWTADRSDGLLPSAGVFTMPIFFWRVLMFAWALWLAGRILSWAPWAWQALTTGELWQKKAKPPTDTGLRLDIDRD</sequence>
<dbReference type="OrthoDB" id="220327at2"/>